<dbReference type="AlphaFoldDB" id="A0A1P8KLM1"/>
<dbReference type="EMBL" id="CP019070">
    <property type="protein sequence ID" value="APW65464.1"/>
    <property type="molecule type" value="Genomic_DNA"/>
</dbReference>
<dbReference type="GO" id="GO:0004792">
    <property type="term" value="F:thiosulfate-cyanide sulfurtransferase activity"/>
    <property type="evidence" value="ECO:0007669"/>
    <property type="project" value="TreeGrafter"/>
</dbReference>
<evidence type="ECO:0000259" key="1">
    <source>
        <dbReference type="PROSITE" id="PS50206"/>
    </source>
</evidence>
<accession>A0A1P8KLM1</accession>
<organism evidence="2 3">
    <name type="scientific">Poseidonibacter parvus</name>
    <dbReference type="NCBI Taxonomy" id="1850254"/>
    <lineage>
        <taxon>Bacteria</taxon>
        <taxon>Pseudomonadati</taxon>
        <taxon>Campylobacterota</taxon>
        <taxon>Epsilonproteobacteria</taxon>
        <taxon>Campylobacterales</taxon>
        <taxon>Arcobacteraceae</taxon>
        <taxon>Poseidonibacter</taxon>
    </lineage>
</organism>
<dbReference type="InterPro" id="IPR001763">
    <property type="entry name" value="Rhodanese-like_dom"/>
</dbReference>
<sequence length="171" mass="19155">MKLKNLLLATTLVTTSLIANEFVGYNEIASKLIKENKKAGNYASIEDVKKALDSKDWIVADVRTQLEWASARIKGSVRVGRQAPEKALANFALDDDDNFVKQNLIVVCNTAKRASIEAETFKLMGFKTVKIFDIYSWIDTCNPVTTGYSSKKYKAGTKNKFGQMKAEHCYK</sequence>
<gene>
    <name evidence="2" type="ORF">LPB137_06195</name>
</gene>
<dbReference type="SUPFAM" id="SSF52821">
    <property type="entry name" value="Rhodanese/Cell cycle control phosphatase"/>
    <property type="match status" value="1"/>
</dbReference>
<evidence type="ECO:0000313" key="2">
    <source>
        <dbReference type="EMBL" id="APW65464.1"/>
    </source>
</evidence>
<protein>
    <recommendedName>
        <fullName evidence="1">Rhodanese domain-containing protein</fullName>
    </recommendedName>
</protein>
<dbReference type="STRING" id="1850254.LPB137_06195"/>
<dbReference type="CDD" id="cd00158">
    <property type="entry name" value="RHOD"/>
    <property type="match status" value="1"/>
</dbReference>
<keyword evidence="3" id="KW-1185">Reference proteome</keyword>
<dbReference type="PROSITE" id="PS50206">
    <property type="entry name" value="RHODANESE_3"/>
    <property type="match status" value="1"/>
</dbReference>
<dbReference type="SMART" id="SM00450">
    <property type="entry name" value="RHOD"/>
    <property type="match status" value="1"/>
</dbReference>
<evidence type="ECO:0000313" key="3">
    <source>
        <dbReference type="Proteomes" id="UP000186074"/>
    </source>
</evidence>
<dbReference type="Proteomes" id="UP000186074">
    <property type="component" value="Chromosome"/>
</dbReference>
<dbReference type="RefSeq" id="WP_076085837.1">
    <property type="nucleotide sequence ID" value="NZ_CP019070.1"/>
</dbReference>
<dbReference type="KEGG" id="alp:LPB137_06195"/>
<reference evidence="2 3" key="1">
    <citation type="submission" date="2017-01" db="EMBL/GenBank/DDBJ databases">
        <title>Genome sequencing of Arcobacter sp. LPB0137.</title>
        <authorList>
            <person name="Lee G.-W."/>
            <person name="Yi H."/>
        </authorList>
    </citation>
    <scope>NUCLEOTIDE SEQUENCE [LARGE SCALE GENOMIC DNA]</scope>
    <source>
        <strain evidence="2 3">LPB0137</strain>
    </source>
</reference>
<dbReference type="PANTHER" id="PTHR44086">
    <property type="entry name" value="THIOSULFATE SULFURTRANSFERASE RDL2, MITOCHONDRIAL-RELATED"/>
    <property type="match status" value="1"/>
</dbReference>
<name>A0A1P8KLM1_9BACT</name>
<dbReference type="PANTHER" id="PTHR44086:SF13">
    <property type="entry name" value="THIOSULFATE SULFURTRANSFERASE PSPE"/>
    <property type="match status" value="1"/>
</dbReference>
<dbReference type="InterPro" id="IPR036873">
    <property type="entry name" value="Rhodanese-like_dom_sf"/>
</dbReference>
<feature type="domain" description="Rhodanese" evidence="1">
    <location>
        <begin position="53"/>
        <end position="146"/>
    </location>
</feature>
<dbReference type="Pfam" id="PF00581">
    <property type="entry name" value="Rhodanese"/>
    <property type="match status" value="1"/>
</dbReference>
<dbReference type="OrthoDB" id="5365569at2"/>
<proteinExistence type="predicted"/>
<dbReference type="Gene3D" id="3.40.250.10">
    <property type="entry name" value="Rhodanese-like domain"/>
    <property type="match status" value="1"/>
</dbReference>